<dbReference type="InterPro" id="IPR001789">
    <property type="entry name" value="Sig_transdc_resp-reg_receiver"/>
</dbReference>
<keyword evidence="3 5" id="KW-0238">DNA-binding</keyword>
<dbReference type="SMART" id="SM00862">
    <property type="entry name" value="Trans_reg_C"/>
    <property type="match status" value="1"/>
</dbReference>
<evidence type="ECO:0000256" key="2">
    <source>
        <dbReference type="ARBA" id="ARBA00023012"/>
    </source>
</evidence>
<dbReference type="PROSITE" id="PS51755">
    <property type="entry name" value="OMPR_PHOB"/>
    <property type="match status" value="1"/>
</dbReference>
<evidence type="ECO:0000313" key="8">
    <source>
        <dbReference type="EMBL" id="PMS38541.1"/>
    </source>
</evidence>
<gene>
    <name evidence="8" type="ORF">C0Z20_01305</name>
</gene>
<protein>
    <submittedName>
        <fullName evidence="8">DNA-binding response regulator</fullName>
    </submittedName>
</protein>
<dbReference type="Proteomes" id="UP000235777">
    <property type="component" value="Unassembled WGS sequence"/>
</dbReference>
<dbReference type="SUPFAM" id="SSF52172">
    <property type="entry name" value="CheY-like"/>
    <property type="match status" value="1"/>
</dbReference>
<dbReference type="GO" id="GO:0005829">
    <property type="term" value="C:cytosol"/>
    <property type="evidence" value="ECO:0007669"/>
    <property type="project" value="TreeGrafter"/>
</dbReference>
<dbReference type="GO" id="GO:0000156">
    <property type="term" value="F:phosphorelay response regulator activity"/>
    <property type="evidence" value="ECO:0007669"/>
    <property type="project" value="TreeGrafter"/>
</dbReference>
<evidence type="ECO:0000256" key="5">
    <source>
        <dbReference type="PROSITE-ProRule" id="PRU01091"/>
    </source>
</evidence>
<accession>A0A2N7XAA1</accession>
<dbReference type="RefSeq" id="WP_018439526.1">
    <property type="nucleotide sequence ID" value="NZ_KB890165.1"/>
</dbReference>
<dbReference type="STRING" id="863227.GCA_000373005_00995"/>
<evidence type="ECO:0000259" key="7">
    <source>
        <dbReference type="PROSITE" id="PS51755"/>
    </source>
</evidence>
<dbReference type="PANTHER" id="PTHR48111">
    <property type="entry name" value="REGULATOR OF RPOS"/>
    <property type="match status" value="1"/>
</dbReference>
<dbReference type="PROSITE" id="PS50110">
    <property type="entry name" value="RESPONSE_REGULATORY"/>
    <property type="match status" value="1"/>
</dbReference>
<dbReference type="GO" id="GO:0006355">
    <property type="term" value="P:regulation of DNA-templated transcription"/>
    <property type="evidence" value="ECO:0007669"/>
    <property type="project" value="InterPro"/>
</dbReference>
<evidence type="ECO:0000256" key="3">
    <source>
        <dbReference type="ARBA" id="ARBA00023125"/>
    </source>
</evidence>
<dbReference type="InterPro" id="IPR036388">
    <property type="entry name" value="WH-like_DNA-bd_sf"/>
</dbReference>
<dbReference type="GO" id="GO:0000976">
    <property type="term" value="F:transcription cis-regulatory region binding"/>
    <property type="evidence" value="ECO:0007669"/>
    <property type="project" value="TreeGrafter"/>
</dbReference>
<evidence type="ECO:0000256" key="1">
    <source>
        <dbReference type="ARBA" id="ARBA00022553"/>
    </source>
</evidence>
<dbReference type="InterPro" id="IPR001867">
    <property type="entry name" value="OmpR/PhoB-type_DNA-bd"/>
</dbReference>
<evidence type="ECO:0000259" key="6">
    <source>
        <dbReference type="PROSITE" id="PS50110"/>
    </source>
</evidence>
<dbReference type="Gene3D" id="6.10.250.690">
    <property type="match status" value="1"/>
</dbReference>
<dbReference type="GO" id="GO:0032993">
    <property type="term" value="C:protein-DNA complex"/>
    <property type="evidence" value="ECO:0007669"/>
    <property type="project" value="TreeGrafter"/>
</dbReference>
<feature type="domain" description="OmpR/PhoB-type" evidence="7">
    <location>
        <begin position="128"/>
        <end position="227"/>
    </location>
</feature>
<reference evidence="8 9" key="1">
    <citation type="submission" date="2018-01" db="EMBL/GenBank/DDBJ databases">
        <title>Whole genome analyses suggest that Burkholderia sensu lato contains two further novel genera in the rhizoxinica-symbiotica group Mycetohabitans gen. nov., and Trinickia gen. nov.: implications for the evolution of diazotrophy and nodulation in the Burkholderiaceae.</title>
        <authorList>
            <person name="Estrada-de los Santos P."/>
            <person name="Palmer M."/>
            <person name="Chavez-Ramirez B."/>
            <person name="Beukes C."/>
            <person name="Steenkamp E.T."/>
            <person name="Hirsch A.M."/>
            <person name="Manyaka P."/>
            <person name="Maluk M."/>
            <person name="Lafos M."/>
            <person name="Crook M."/>
            <person name="Gross E."/>
            <person name="Simon M.F."/>
            <person name="Bueno dos Reis Junior F."/>
            <person name="Poole P.S."/>
            <person name="Venter S.N."/>
            <person name="James E.K."/>
        </authorList>
    </citation>
    <scope>NUCLEOTIDE SEQUENCE [LARGE SCALE GENOMIC DNA]</scope>
    <source>
        <strain evidence="8 9">JPY 581</strain>
    </source>
</reference>
<comment type="caution">
    <text evidence="8">The sequence shown here is derived from an EMBL/GenBank/DDBJ whole genome shotgun (WGS) entry which is preliminary data.</text>
</comment>
<feature type="DNA-binding region" description="OmpR/PhoB-type" evidence="5">
    <location>
        <begin position="128"/>
        <end position="227"/>
    </location>
</feature>
<dbReference type="AlphaFoldDB" id="A0A2N7XAA1"/>
<feature type="domain" description="Response regulatory" evidence="6">
    <location>
        <begin position="2"/>
        <end position="117"/>
    </location>
</feature>
<dbReference type="InterPro" id="IPR011006">
    <property type="entry name" value="CheY-like_superfamily"/>
</dbReference>
<dbReference type="InterPro" id="IPR039420">
    <property type="entry name" value="WalR-like"/>
</dbReference>
<dbReference type="Pfam" id="PF00072">
    <property type="entry name" value="Response_reg"/>
    <property type="match status" value="1"/>
</dbReference>
<dbReference type="Gene3D" id="3.40.50.2300">
    <property type="match status" value="1"/>
</dbReference>
<proteinExistence type="predicted"/>
<dbReference type="PANTHER" id="PTHR48111:SF40">
    <property type="entry name" value="PHOSPHATE REGULON TRANSCRIPTIONAL REGULATORY PROTEIN PHOB"/>
    <property type="match status" value="1"/>
</dbReference>
<keyword evidence="1 4" id="KW-0597">Phosphoprotein</keyword>
<evidence type="ECO:0000256" key="4">
    <source>
        <dbReference type="PROSITE-ProRule" id="PRU00169"/>
    </source>
</evidence>
<dbReference type="OrthoDB" id="9802426at2"/>
<name>A0A2N7XAA1_9BURK</name>
<evidence type="ECO:0000313" key="9">
    <source>
        <dbReference type="Proteomes" id="UP000235777"/>
    </source>
</evidence>
<organism evidence="8 9">
    <name type="scientific">Trinickia symbiotica</name>
    <dbReference type="NCBI Taxonomy" id="863227"/>
    <lineage>
        <taxon>Bacteria</taxon>
        <taxon>Pseudomonadati</taxon>
        <taxon>Pseudomonadota</taxon>
        <taxon>Betaproteobacteria</taxon>
        <taxon>Burkholderiales</taxon>
        <taxon>Burkholderiaceae</taxon>
        <taxon>Trinickia</taxon>
    </lineage>
</organism>
<dbReference type="EMBL" id="PNYC01000001">
    <property type="protein sequence ID" value="PMS38541.1"/>
    <property type="molecule type" value="Genomic_DNA"/>
</dbReference>
<dbReference type="CDD" id="cd17574">
    <property type="entry name" value="REC_OmpR"/>
    <property type="match status" value="1"/>
</dbReference>
<keyword evidence="2" id="KW-0902">Two-component regulatory system</keyword>
<dbReference type="Pfam" id="PF00486">
    <property type="entry name" value="Trans_reg_C"/>
    <property type="match status" value="1"/>
</dbReference>
<keyword evidence="9" id="KW-1185">Reference proteome</keyword>
<dbReference type="SMART" id="SM00448">
    <property type="entry name" value="REC"/>
    <property type="match status" value="1"/>
</dbReference>
<feature type="modified residue" description="4-aspartylphosphate" evidence="4">
    <location>
        <position position="51"/>
    </location>
</feature>
<dbReference type="Gene3D" id="1.10.10.10">
    <property type="entry name" value="Winged helix-like DNA-binding domain superfamily/Winged helix DNA-binding domain"/>
    <property type="match status" value="1"/>
</dbReference>
<sequence>MKIAYLEDDEGQVEHVNKLLASRGHECYPFTDGSQLIRRLKREGFDMLLLDWQVPGVSGHQVTLWARANLGEHVPIIFMTSRSLEEDIVAALSAGADDYMIKPIRKAELMARIDALARRTNQHSPRNAESIELGRYRIDPGTRTCYVGGAPIELTSREFDLALLMFQHVGRILSREHIGGTVWGQPPSAISRTLDTHVSRVRAKLQLRPENGLRLTPVYGHGYRLDLVGDPQDS</sequence>
<dbReference type="CDD" id="cd00383">
    <property type="entry name" value="trans_reg_C"/>
    <property type="match status" value="1"/>
</dbReference>